<reference evidence="7 8" key="1">
    <citation type="journal article" date="2020" name="bioRxiv">
        <title>Sequence and annotation of 42 cannabis genomes reveals extensive copy number variation in cannabinoid synthesis and pathogen resistance genes.</title>
        <authorList>
            <person name="Mckernan K.J."/>
            <person name="Helbert Y."/>
            <person name="Kane L.T."/>
            <person name="Ebling H."/>
            <person name="Zhang L."/>
            <person name="Liu B."/>
            <person name="Eaton Z."/>
            <person name="Mclaughlin S."/>
            <person name="Kingan S."/>
            <person name="Baybayan P."/>
            <person name="Concepcion G."/>
            <person name="Jordan M."/>
            <person name="Riva A."/>
            <person name="Barbazuk W."/>
            <person name="Harkins T."/>
        </authorList>
    </citation>
    <scope>NUCLEOTIDE SEQUENCE [LARGE SCALE GENOMIC DNA]</scope>
    <source>
        <strain evidence="8">cv. Jamaican Lion 4</strain>
        <tissue evidence="7">Leaf</tissue>
    </source>
</reference>
<dbReference type="GO" id="GO:0008234">
    <property type="term" value="F:cysteine-type peptidase activity"/>
    <property type="evidence" value="ECO:0007669"/>
    <property type="project" value="InterPro"/>
</dbReference>
<keyword evidence="4" id="KW-0175">Coiled coil</keyword>
<keyword evidence="2" id="KW-0645">Protease</keyword>
<sequence>MDDVLIRKDIDEVETDELLIDSPKDQNNQVQHELNIDDIDEEALLSGSDSETDSDENFIMSSSTRKGSSKRGRTDTSDQPLSSTRRFSSKRAHNDTQSPSDSPQSLTPSTDDPSTVPLHDEQRQSSKEIQKNVRGPTRGDRLSRELKNDKITNLTITYNKGELRVYGDNASDFTTNVGVNVRHHAPLQYSGWSKVPPAEKKAVYARIQDVFKLDFAKDPYLEVICDEYCKNAYSNHRHNCHRHYKKMIEEGKNPLEHRPTGLVIKEADWKWMCTACFSSEEWKKKSVAGSKNRSKVKFMHRGGSKSFTQHLHETKSTPVMDVDEGQSKSIKAGEIETFKKTHYTEKNGWINQIAEEKYKEMIELREDQLNQLEAGTLIMVDDAAIYRQVLELSSKSKELQEQRIEKLEKIIKDFTSEKDGVFEKYIQEKVDKRVESLERKFLEGHKFQSSSNKETNPPQQWPTPPTMDKTYRLTLGDGDVVAIGEIFPGKQVHGKDLEKDNVRVCIIECLNENARLPVHVRDDLIFVKDAVQSFVAWPEHLIIFGDSEALKTMEKNEHLSPHMPTQKASTSSMNVKDSPVPFVMPKIIPRSVKAILLSVQYRKSREEYRIEMDPNIFGSDQDLYIEPKDIVHLGTNVEIGAECIAFYIRILHERLKNSKREKYFRFIHPSWASIVGSYLQQNVESIADRLASAGEMQLSLIPINLGYHWVLIIIDPSREMCFWLNPTGELPSDTIKNFIAMIFDYYNASKKKTPRAAGIIWKIIKCPRQPKHFESGYYVMKYMRDLCMDSRPLNWLNTNCNNRMENYYTNEEIDEIRIEWADAFIELI</sequence>
<dbReference type="InterPro" id="IPR004252">
    <property type="entry name" value="Probable_transposase_24"/>
</dbReference>
<dbReference type="AlphaFoldDB" id="A0A7J6F371"/>
<feature type="region of interest" description="Disordered" evidence="5">
    <location>
        <begin position="36"/>
        <end position="146"/>
    </location>
</feature>
<evidence type="ECO:0000313" key="8">
    <source>
        <dbReference type="Proteomes" id="UP000583929"/>
    </source>
</evidence>
<feature type="region of interest" description="Disordered" evidence="5">
    <location>
        <begin position="446"/>
        <end position="466"/>
    </location>
</feature>
<gene>
    <name evidence="7" type="ORF">G4B88_013071</name>
</gene>
<comment type="caution">
    <text evidence="7">The sequence shown here is derived from an EMBL/GenBank/DDBJ whole genome shotgun (WGS) entry which is preliminary data.</text>
</comment>
<evidence type="ECO:0000256" key="5">
    <source>
        <dbReference type="SAM" id="MobiDB-lite"/>
    </source>
</evidence>
<proteinExistence type="inferred from homology"/>
<name>A0A7J6F371_CANSA</name>
<evidence type="ECO:0000256" key="4">
    <source>
        <dbReference type="SAM" id="Coils"/>
    </source>
</evidence>
<dbReference type="EMBL" id="JAATIQ010000276">
    <property type="protein sequence ID" value="KAF4365174.1"/>
    <property type="molecule type" value="Genomic_DNA"/>
</dbReference>
<keyword evidence="3" id="KW-0378">Hydrolase</keyword>
<dbReference type="Proteomes" id="UP000583929">
    <property type="component" value="Unassembled WGS sequence"/>
</dbReference>
<protein>
    <recommendedName>
        <fullName evidence="6">Ubiquitin-like protease family profile domain-containing protein</fullName>
    </recommendedName>
</protein>
<feature type="domain" description="Ubiquitin-like protease family profile" evidence="6">
    <location>
        <begin position="623"/>
        <end position="786"/>
    </location>
</feature>
<accession>A0A7J6F371</accession>
<evidence type="ECO:0000259" key="6">
    <source>
        <dbReference type="PROSITE" id="PS50600"/>
    </source>
</evidence>
<feature type="coiled-coil region" evidence="4">
    <location>
        <begin position="351"/>
        <end position="417"/>
    </location>
</feature>
<evidence type="ECO:0000256" key="3">
    <source>
        <dbReference type="ARBA" id="ARBA00022801"/>
    </source>
</evidence>
<dbReference type="Gene3D" id="3.40.395.10">
    <property type="entry name" value="Adenoviral Proteinase, Chain A"/>
    <property type="match status" value="1"/>
</dbReference>
<dbReference type="InterPro" id="IPR038765">
    <property type="entry name" value="Papain-like_cys_pep_sf"/>
</dbReference>
<keyword evidence="8" id="KW-1185">Reference proteome</keyword>
<dbReference type="GO" id="GO:0006508">
    <property type="term" value="P:proteolysis"/>
    <property type="evidence" value="ECO:0007669"/>
    <property type="project" value="UniProtKB-KW"/>
</dbReference>
<dbReference type="SUPFAM" id="SSF54001">
    <property type="entry name" value="Cysteine proteinases"/>
    <property type="match status" value="1"/>
</dbReference>
<dbReference type="Pfam" id="PF02902">
    <property type="entry name" value="Peptidase_C48"/>
    <property type="match status" value="1"/>
</dbReference>
<dbReference type="PANTHER" id="PTHR33018">
    <property type="entry name" value="OS10G0338966 PROTEIN-RELATED"/>
    <property type="match status" value="1"/>
</dbReference>
<comment type="similarity">
    <text evidence="1">Belongs to the peptidase C48 family.</text>
</comment>
<evidence type="ECO:0000256" key="1">
    <source>
        <dbReference type="ARBA" id="ARBA00005234"/>
    </source>
</evidence>
<organism evidence="7 8">
    <name type="scientific">Cannabis sativa</name>
    <name type="common">Hemp</name>
    <name type="synonym">Marijuana</name>
    <dbReference type="NCBI Taxonomy" id="3483"/>
    <lineage>
        <taxon>Eukaryota</taxon>
        <taxon>Viridiplantae</taxon>
        <taxon>Streptophyta</taxon>
        <taxon>Embryophyta</taxon>
        <taxon>Tracheophyta</taxon>
        <taxon>Spermatophyta</taxon>
        <taxon>Magnoliopsida</taxon>
        <taxon>eudicotyledons</taxon>
        <taxon>Gunneridae</taxon>
        <taxon>Pentapetalae</taxon>
        <taxon>rosids</taxon>
        <taxon>fabids</taxon>
        <taxon>Rosales</taxon>
        <taxon>Cannabaceae</taxon>
        <taxon>Cannabis</taxon>
    </lineage>
</organism>
<feature type="compositionally biased region" description="Polar residues" evidence="5">
    <location>
        <begin position="447"/>
        <end position="456"/>
    </location>
</feature>
<dbReference type="Pfam" id="PF03004">
    <property type="entry name" value="Transposase_24"/>
    <property type="match status" value="1"/>
</dbReference>
<dbReference type="InterPro" id="IPR003653">
    <property type="entry name" value="Peptidase_C48_C"/>
</dbReference>
<dbReference type="InterPro" id="IPR058352">
    <property type="entry name" value="DUF8039"/>
</dbReference>
<feature type="compositionally biased region" description="Basic and acidic residues" evidence="5">
    <location>
        <begin position="118"/>
        <end position="146"/>
    </location>
</feature>
<dbReference type="Pfam" id="PF26133">
    <property type="entry name" value="DUF8039"/>
    <property type="match status" value="1"/>
</dbReference>
<feature type="compositionally biased region" description="Polar residues" evidence="5">
    <location>
        <begin position="77"/>
        <end position="86"/>
    </location>
</feature>
<evidence type="ECO:0000313" key="7">
    <source>
        <dbReference type="EMBL" id="KAF4365174.1"/>
    </source>
</evidence>
<evidence type="ECO:0000256" key="2">
    <source>
        <dbReference type="ARBA" id="ARBA00022670"/>
    </source>
</evidence>
<dbReference type="PROSITE" id="PS50600">
    <property type="entry name" value="ULP_PROTEASE"/>
    <property type="match status" value="1"/>
</dbReference>
<dbReference type="PANTHER" id="PTHR33018:SF34">
    <property type="entry name" value="OS02G0472350 PROTEIN"/>
    <property type="match status" value="1"/>
</dbReference>
<feature type="compositionally biased region" description="Polar residues" evidence="5">
    <location>
        <begin position="95"/>
        <end position="113"/>
    </location>
</feature>